<protein>
    <submittedName>
        <fullName evidence="3">SelT/selW/selH selenoprotein domain-containing protein</fullName>
    </submittedName>
</protein>
<evidence type="ECO:0000256" key="1">
    <source>
        <dbReference type="ARBA" id="ARBA00023284"/>
    </source>
</evidence>
<dbReference type="InterPro" id="IPR036249">
    <property type="entry name" value="Thioredoxin-like_sf"/>
</dbReference>
<dbReference type="AlphaFoldDB" id="A0A179V0R0"/>
<dbReference type="SUPFAM" id="SSF52833">
    <property type="entry name" value="Thioredoxin-like"/>
    <property type="match status" value="1"/>
</dbReference>
<dbReference type="Gene3D" id="3.40.30.10">
    <property type="entry name" value="Glutaredoxin"/>
    <property type="match status" value="1"/>
</dbReference>
<organism evidence="3 4">
    <name type="scientific">Blastomyces gilchristii (strain SLH14081)</name>
    <name type="common">Blastomyces dermatitidis</name>
    <dbReference type="NCBI Taxonomy" id="559298"/>
    <lineage>
        <taxon>Eukaryota</taxon>
        <taxon>Fungi</taxon>
        <taxon>Dikarya</taxon>
        <taxon>Ascomycota</taxon>
        <taxon>Pezizomycotina</taxon>
        <taxon>Eurotiomycetes</taxon>
        <taxon>Eurotiomycetidae</taxon>
        <taxon>Onygenales</taxon>
        <taxon>Ajellomycetaceae</taxon>
        <taxon>Blastomyces</taxon>
    </lineage>
</organism>
<feature type="compositionally biased region" description="Polar residues" evidence="2">
    <location>
        <begin position="174"/>
        <end position="187"/>
    </location>
</feature>
<keyword evidence="4" id="KW-1185">Reference proteome</keyword>
<evidence type="ECO:0000256" key="2">
    <source>
        <dbReference type="SAM" id="MobiDB-lite"/>
    </source>
</evidence>
<feature type="compositionally biased region" description="Polar residues" evidence="2">
    <location>
        <begin position="1"/>
        <end position="12"/>
    </location>
</feature>
<reference evidence="4" key="1">
    <citation type="journal article" date="2015" name="PLoS Genet.">
        <title>The dynamic genome and transcriptome of the human fungal pathogen Blastomyces and close relative Emmonsia.</title>
        <authorList>
            <person name="Munoz J.F."/>
            <person name="Gauthier G.M."/>
            <person name="Desjardins C.A."/>
            <person name="Gallo J.E."/>
            <person name="Holder J."/>
            <person name="Sullivan T.D."/>
            <person name="Marty A.J."/>
            <person name="Carmen J.C."/>
            <person name="Chen Z."/>
            <person name="Ding L."/>
            <person name="Gujja S."/>
            <person name="Magrini V."/>
            <person name="Misas E."/>
            <person name="Mitreva M."/>
            <person name="Priest M."/>
            <person name="Saif S."/>
            <person name="Whiston E.A."/>
            <person name="Young S."/>
            <person name="Zeng Q."/>
            <person name="Goldman W.E."/>
            <person name="Mardis E.R."/>
            <person name="Taylor J.W."/>
            <person name="McEwen J.G."/>
            <person name="Clay O.K."/>
            <person name="Klein B.S."/>
            <person name="Cuomo C.A."/>
        </authorList>
    </citation>
    <scope>NUCLEOTIDE SEQUENCE [LARGE SCALE GENOMIC DNA]</scope>
    <source>
        <strain evidence="4">SLH14081</strain>
    </source>
</reference>
<gene>
    <name evidence="3" type="ORF">BDBG_09032</name>
</gene>
<dbReference type="PANTHER" id="PTHR36417">
    <property type="entry name" value="SELENOPROTEIN DOMAIN PROTEIN (AFU_ORTHOLOGUE AFUA_1G05220)"/>
    <property type="match status" value="1"/>
</dbReference>
<dbReference type="GeneID" id="8501232"/>
<dbReference type="KEGG" id="bgh:BDBG_09032"/>
<evidence type="ECO:0000313" key="4">
    <source>
        <dbReference type="Proteomes" id="UP000002038"/>
    </source>
</evidence>
<sequence length="199" mass="21766">MSDPTSAQSTPSLPNPQPIQQQEQQQPESKEKEEQIQQIAIPLAEGHRELVHLPRVTIRYCTQCKWLLRAAYFAQELLSTFSTTLGEVSLVPATGGVFTVSILHESNVDFTTAETVLWDRKAEGGFPETKQLKSLVRNIIDPSRDLGHVDRALAKNHGKAGGADTTGKTDMNVMPTQTQAQNGSSPPVTAITDVCKDCE</sequence>
<evidence type="ECO:0000313" key="3">
    <source>
        <dbReference type="EMBL" id="OAT13924.1"/>
    </source>
</evidence>
<name>A0A179V0R0_BLAGS</name>
<dbReference type="NCBIfam" id="TIGR02174">
    <property type="entry name" value="CXXU_selWTH"/>
    <property type="match status" value="1"/>
</dbReference>
<feature type="region of interest" description="Disordered" evidence="2">
    <location>
        <begin position="157"/>
        <end position="189"/>
    </location>
</feature>
<dbReference type="Proteomes" id="UP000002038">
    <property type="component" value="Unassembled WGS sequence"/>
</dbReference>
<dbReference type="EMBL" id="GG657480">
    <property type="protein sequence ID" value="OAT13924.1"/>
    <property type="molecule type" value="Genomic_DNA"/>
</dbReference>
<feature type="compositionally biased region" description="Low complexity" evidence="2">
    <location>
        <begin position="18"/>
        <end position="27"/>
    </location>
</feature>
<feature type="region of interest" description="Disordered" evidence="2">
    <location>
        <begin position="1"/>
        <end position="35"/>
    </location>
</feature>
<dbReference type="InterPro" id="IPR011893">
    <property type="entry name" value="Selenoprotein_Rdx-typ"/>
</dbReference>
<dbReference type="PANTHER" id="PTHR36417:SF2">
    <property type="entry name" value="SELENOPROTEIN DOMAIN PROTEIN (AFU_ORTHOLOGUE AFUA_1G05220)"/>
    <property type="match status" value="1"/>
</dbReference>
<proteinExistence type="predicted"/>
<dbReference type="VEuPathDB" id="FungiDB:BDBG_09032"/>
<dbReference type="RefSeq" id="XP_031581180.1">
    <property type="nucleotide sequence ID" value="XM_031723841.1"/>
</dbReference>
<dbReference type="Pfam" id="PF10262">
    <property type="entry name" value="Rdx"/>
    <property type="match status" value="1"/>
</dbReference>
<keyword evidence="1" id="KW-0676">Redox-active center</keyword>
<accession>A0A179V0R0</accession>